<comment type="catalytic activity">
    <reaction evidence="4 5 6">
        <text>an acyl phosphate + H2O = a carboxylate + phosphate + H(+)</text>
        <dbReference type="Rhea" id="RHEA:14965"/>
        <dbReference type="ChEBI" id="CHEBI:15377"/>
        <dbReference type="ChEBI" id="CHEBI:15378"/>
        <dbReference type="ChEBI" id="CHEBI:29067"/>
        <dbReference type="ChEBI" id="CHEBI:43474"/>
        <dbReference type="ChEBI" id="CHEBI:59918"/>
        <dbReference type="EC" id="3.6.1.7"/>
    </reaction>
</comment>
<dbReference type="GO" id="GO:0003998">
    <property type="term" value="F:acylphosphatase activity"/>
    <property type="evidence" value="ECO:0007669"/>
    <property type="project" value="UniProtKB-EC"/>
</dbReference>
<dbReference type="Gene3D" id="3.30.70.100">
    <property type="match status" value="1"/>
</dbReference>
<evidence type="ECO:0000256" key="3">
    <source>
        <dbReference type="ARBA" id="ARBA00022801"/>
    </source>
</evidence>
<evidence type="ECO:0000313" key="9">
    <source>
        <dbReference type="EMBL" id="KAK2576684.1"/>
    </source>
</evidence>
<dbReference type="InterPro" id="IPR017968">
    <property type="entry name" value="Acylphosphatase_CS"/>
</dbReference>
<keyword evidence="10" id="KW-1185">Reference proteome</keyword>
<accession>A0AAD9RBQ1</accession>
<dbReference type="PROSITE" id="PS00151">
    <property type="entry name" value="ACYLPHOSPHATASE_2"/>
    <property type="match status" value="1"/>
</dbReference>
<dbReference type="Pfam" id="PF00708">
    <property type="entry name" value="Acylphosphatase"/>
    <property type="match status" value="1"/>
</dbReference>
<dbReference type="PROSITE" id="PS00150">
    <property type="entry name" value="ACYLPHOSPHATASE_1"/>
    <property type="match status" value="1"/>
</dbReference>
<dbReference type="PANTHER" id="PTHR10029">
    <property type="entry name" value="ACYLPHOSPHATASE"/>
    <property type="match status" value="1"/>
</dbReference>
<comment type="similarity">
    <text evidence="1 7">Belongs to the acylphosphatase family.</text>
</comment>
<protein>
    <recommendedName>
        <fullName evidence="2 5">Acylphosphatase</fullName>
        <ecNumber evidence="2 5">3.6.1.7</ecNumber>
    </recommendedName>
</protein>
<feature type="active site" evidence="5">
    <location>
        <position position="21"/>
    </location>
</feature>
<evidence type="ECO:0000256" key="1">
    <source>
        <dbReference type="ARBA" id="ARBA00005614"/>
    </source>
</evidence>
<feature type="active site" evidence="5">
    <location>
        <position position="39"/>
    </location>
</feature>
<reference evidence="9" key="2">
    <citation type="journal article" date="2023" name="Commun. Biol.">
        <title>Intrasexual cuticular hydrocarbon dimorphism in a wasp sheds light on hydrocarbon biosynthesis genes in Hymenoptera.</title>
        <authorList>
            <person name="Moris V.C."/>
            <person name="Podsiadlowski L."/>
            <person name="Martin S."/>
            <person name="Oeyen J.P."/>
            <person name="Donath A."/>
            <person name="Petersen M."/>
            <person name="Wilbrandt J."/>
            <person name="Misof B."/>
            <person name="Liedtke D."/>
            <person name="Thamm M."/>
            <person name="Scheiner R."/>
            <person name="Schmitt T."/>
            <person name="Niehuis O."/>
        </authorList>
    </citation>
    <scope>NUCLEOTIDE SEQUENCE</scope>
    <source>
        <strain evidence="9">GBR_01_08_01A</strain>
    </source>
</reference>
<gene>
    <name evidence="9" type="ORF">KPH14_005345</name>
</gene>
<dbReference type="InterPro" id="IPR036046">
    <property type="entry name" value="Acylphosphatase-like_dom_sf"/>
</dbReference>
<dbReference type="Proteomes" id="UP001258017">
    <property type="component" value="Unassembled WGS sequence"/>
</dbReference>
<keyword evidence="3 5" id="KW-0378">Hydrolase</keyword>
<evidence type="ECO:0000256" key="2">
    <source>
        <dbReference type="ARBA" id="ARBA00012150"/>
    </source>
</evidence>
<organism evidence="9 10">
    <name type="scientific">Odynerus spinipes</name>
    <dbReference type="NCBI Taxonomy" id="1348599"/>
    <lineage>
        <taxon>Eukaryota</taxon>
        <taxon>Metazoa</taxon>
        <taxon>Ecdysozoa</taxon>
        <taxon>Arthropoda</taxon>
        <taxon>Hexapoda</taxon>
        <taxon>Insecta</taxon>
        <taxon>Pterygota</taxon>
        <taxon>Neoptera</taxon>
        <taxon>Endopterygota</taxon>
        <taxon>Hymenoptera</taxon>
        <taxon>Apocrita</taxon>
        <taxon>Aculeata</taxon>
        <taxon>Vespoidea</taxon>
        <taxon>Vespidae</taxon>
        <taxon>Eumeninae</taxon>
        <taxon>Odynerus</taxon>
    </lineage>
</organism>
<proteinExistence type="inferred from homology"/>
<evidence type="ECO:0000313" key="10">
    <source>
        <dbReference type="Proteomes" id="UP001258017"/>
    </source>
</evidence>
<sequence length="96" mass="10878">MSKLVGLDFEVFGTVQGVFFRKHTQKKGQELGLKGWCMNTDKGTVVGQLEGEEKKVEEMKHWLQQTGSPNSVIDKAIFQNEKEITSPSFASFEIRK</sequence>
<dbReference type="AlphaFoldDB" id="A0AAD9RBQ1"/>
<dbReference type="EC" id="3.6.1.7" evidence="2 5"/>
<name>A0AAD9RBQ1_9HYME</name>
<dbReference type="PANTHER" id="PTHR10029:SF3">
    <property type="entry name" value="ACYLPHOSPHATASE-RELATED"/>
    <property type="match status" value="1"/>
</dbReference>
<evidence type="ECO:0000256" key="7">
    <source>
        <dbReference type="RuleBase" id="RU004168"/>
    </source>
</evidence>
<evidence type="ECO:0000256" key="4">
    <source>
        <dbReference type="ARBA" id="ARBA00047645"/>
    </source>
</evidence>
<dbReference type="PRINTS" id="PR00112">
    <property type="entry name" value="ACYLPHPHTASE"/>
</dbReference>
<dbReference type="EMBL" id="JAIFRP010004405">
    <property type="protein sequence ID" value="KAK2576684.1"/>
    <property type="molecule type" value="Genomic_DNA"/>
</dbReference>
<reference evidence="9" key="1">
    <citation type="submission" date="2021-08" db="EMBL/GenBank/DDBJ databases">
        <authorList>
            <person name="Misof B."/>
            <person name="Oliver O."/>
            <person name="Podsiadlowski L."/>
            <person name="Donath A."/>
            <person name="Peters R."/>
            <person name="Mayer C."/>
            <person name="Rust J."/>
            <person name="Gunkel S."/>
            <person name="Lesny P."/>
            <person name="Martin S."/>
            <person name="Oeyen J.P."/>
            <person name="Petersen M."/>
            <person name="Panagiotis P."/>
            <person name="Wilbrandt J."/>
            <person name="Tanja T."/>
        </authorList>
    </citation>
    <scope>NUCLEOTIDE SEQUENCE</scope>
    <source>
        <strain evidence="9">GBR_01_08_01A</strain>
        <tissue evidence="9">Thorax + abdomen</tissue>
    </source>
</reference>
<dbReference type="SUPFAM" id="SSF54975">
    <property type="entry name" value="Acylphosphatase/BLUF domain-like"/>
    <property type="match status" value="1"/>
</dbReference>
<evidence type="ECO:0000256" key="6">
    <source>
        <dbReference type="RuleBase" id="RU000553"/>
    </source>
</evidence>
<comment type="caution">
    <text evidence="9">The sequence shown here is derived from an EMBL/GenBank/DDBJ whole genome shotgun (WGS) entry which is preliminary data.</text>
</comment>
<dbReference type="PROSITE" id="PS51160">
    <property type="entry name" value="ACYLPHOSPHATASE_3"/>
    <property type="match status" value="1"/>
</dbReference>
<evidence type="ECO:0000256" key="5">
    <source>
        <dbReference type="PROSITE-ProRule" id="PRU00520"/>
    </source>
</evidence>
<feature type="domain" description="Acylphosphatase-like" evidence="8">
    <location>
        <begin position="6"/>
        <end position="96"/>
    </location>
</feature>
<evidence type="ECO:0000259" key="8">
    <source>
        <dbReference type="PROSITE" id="PS51160"/>
    </source>
</evidence>
<dbReference type="InterPro" id="IPR020456">
    <property type="entry name" value="Acylphosphatase"/>
</dbReference>
<dbReference type="FunFam" id="3.30.70.100:FF:000011">
    <property type="entry name" value="Acylphosphatase"/>
    <property type="match status" value="1"/>
</dbReference>
<dbReference type="InterPro" id="IPR001792">
    <property type="entry name" value="Acylphosphatase-like_dom"/>
</dbReference>